<evidence type="ECO:0000313" key="2">
    <source>
        <dbReference type="EMBL" id="CEG02350.1"/>
    </source>
</evidence>
<accession>A0A096PB92</accession>
<gene>
    <name evidence="2" type="ORF">BN846_0125410</name>
</gene>
<name>A0A096PB92_FUSPS</name>
<dbReference type="EMBL" id="CBMC010001070">
    <property type="protein sequence ID" value="CEG02350.1"/>
    <property type="molecule type" value="Genomic_DNA"/>
</dbReference>
<organism evidence="2">
    <name type="scientific">Fusarium pseudograminearum CS3220</name>
    <dbReference type="NCBI Taxonomy" id="1318456"/>
    <lineage>
        <taxon>Eukaryota</taxon>
        <taxon>Fungi</taxon>
        <taxon>Dikarya</taxon>
        <taxon>Ascomycota</taxon>
        <taxon>Pezizomycotina</taxon>
        <taxon>Sordariomycetes</taxon>
        <taxon>Hypocreomycetidae</taxon>
        <taxon>Hypocreales</taxon>
        <taxon>Nectriaceae</taxon>
        <taxon>Fusarium</taxon>
    </lineage>
</organism>
<proteinExistence type="predicted"/>
<feature type="compositionally biased region" description="Pro residues" evidence="1">
    <location>
        <begin position="73"/>
        <end position="82"/>
    </location>
</feature>
<protein>
    <submittedName>
        <fullName evidence="2">WGS project CBMC000000000 data, contig CS3220_c001078</fullName>
    </submittedName>
</protein>
<evidence type="ECO:0000256" key="1">
    <source>
        <dbReference type="SAM" id="MobiDB-lite"/>
    </source>
</evidence>
<sequence length="97" mass="10687">MVPQRFSIVARRPPRNGFTDRVLGMPALRQLGFGLVCQQLGSVDGWPLATPETEHREATTRYGHRNGRSSVLGPPPGAPKPHLPQRVRCGGRKPWGI</sequence>
<reference evidence="2" key="1">
    <citation type="submission" date="2013-05" db="EMBL/GenBank/DDBJ databases">
        <title>Draft genome sequences of six wheat associated Fusarium spp. isolates.</title>
        <authorList>
            <person name="Moolhuijzen P.M."/>
            <person name="Manners J.M."/>
            <person name="Wilcox S."/>
            <person name="Bellgard M.I."/>
            <person name="Gardiner D.M."/>
        </authorList>
    </citation>
    <scope>NUCLEOTIDE SEQUENCE</scope>
    <source>
        <strain evidence="2">CS3220</strain>
    </source>
</reference>
<feature type="region of interest" description="Disordered" evidence="1">
    <location>
        <begin position="46"/>
        <end position="97"/>
    </location>
</feature>
<dbReference type="AlphaFoldDB" id="A0A096PB92"/>
<dbReference type="EMBL" id="HG316651">
    <property type="protein sequence ID" value="CEG02357.1"/>
    <property type="molecule type" value="Genomic_DNA"/>
</dbReference>